<organism evidence="2 3">
    <name type="scientific">Pseudomonas phage vB_PaeM_PAO1_Ab27</name>
    <dbReference type="NCBI Taxonomy" id="1548907"/>
    <lineage>
        <taxon>Viruses</taxon>
        <taxon>Duplodnaviria</taxon>
        <taxon>Heunggongvirae</taxon>
        <taxon>Uroviricota</taxon>
        <taxon>Caudoviricetes</taxon>
        <taxon>Lindbergviridae</taxon>
        <taxon>Pbunavirus</taxon>
        <taxon>Pbunavirus LS1</taxon>
    </lineage>
</organism>
<evidence type="ECO:0000256" key="1">
    <source>
        <dbReference type="SAM" id="Coils"/>
    </source>
</evidence>
<gene>
    <name evidence="2" type="primary">ORF79</name>
</gene>
<proteinExistence type="predicted"/>
<feature type="coiled-coil region" evidence="1">
    <location>
        <begin position="21"/>
        <end position="51"/>
    </location>
</feature>
<accession>A0A0A1IVW8</accession>
<dbReference type="GeneID" id="23679238"/>
<dbReference type="EMBL" id="LN610579">
    <property type="protein sequence ID" value="CEF89865.1"/>
    <property type="molecule type" value="Genomic_DNA"/>
</dbReference>
<dbReference type="RefSeq" id="YP_009124382.1">
    <property type="nucleotide sequence ID" value="NC_026586.1"/>
</dbReference>
<protein>
    <submittedName>
        <fullName evidence="2">Uncharacterized protein</fullName>
    </submittedName>
</protein>
<keyword evidence="1" id="KW-0175">Coiled coil</keyword>
<name>A0A0A1IVW8_9CAUD</name>
<dbReference type="Proteomes" id="UP000030228">
    <property type="component" value="Genome"/>
</dbReference>
<reference evidence="2 3" key="1">
    <citation type="journal article" date="2015" name="PLoS ONE">
        <title>Investigation of a Large Collection of Pseudomonas aeruginosa Bacteriophages Collected from a Single Environmental Source in Abidjan, Cote d'Ivoire.</title>
        <authorList>
            <person name="Essoh C."/>
            <person name="Latino L."/>
            <person name="Midoux C."/>
            <person name="Blouin Y."/>
            <person name="Loukou G."/>
            <person name="Nguetta S.P."/>
            <person name="Lathro S."/>
            <person name="Cablanmian A."/>
            <person name="Kouassi A.K."/>
            <person name="Vergnaud G."/>
            <person name="Pourcel C."/>
        </authorList>
    </citation>
    <scope>NUCLEOTIDE SEQUENCE [LARGE SCALE GENOMIC DNA]</scope>
    <source>
        <strain evidence="2">Ab27</strain>
    </source>
</reference>
<evidence type="ECO:0000313" key="2">
    <source>
        <dbReference type="EMBL" id="CEF89865.1"/>
    </source>
</evidence>
<sequence length="68" mass="7778">MAIELVYRTSDGAVFSSVHEAEEYEARLEACELLKEEIEQYGLNREQAQGLALALTEKFHFTPIPEDF</sequence>
<dbReference type="KEGG" id="vg:23679238"/>
<evidence type="ECO:0000313" key="3">
    <source>
        <dbReference type="Proteomes" id="UP000030228"/>
    </source>
</evidence>